<dbReference type="OMA" id="TKWLYAH"/>
<dbReference type="InterPro" id="IPR006094">
    <property type="entry name" value="Oxid_FAD_bind_N"/>
</dbReference>
<organism evidence="8 9">
    <name type="scientific">Conidiobolus coronatus (strain ATCC 28846 / CBS 209.66 / NRRL 28638)</name>
    <name type="common">Delacroixia coronata</name>
    <dbReference type="NCBI Taxonomy" id="796925"/>
    <lineage>
        <taxon>Eukaryota</taxon>
        <taxon>Fungi</taxon>
        <taxon>Fungi incertae sedis</taxon>
        <taxon>Zoopagomycota</taxon>
        <taxon>Entomophthoromycotina</taxon>
        <taxon>Entomophthoromycetes</taxon>
        <taxon>Entomophthorales</taxon>
        <taxon>Ancylistaceae</taxon>
        <taxon>Conidiobolus</taxon>
    </lineage>
</organism>
<dbReference type="InterPro" id="IPR016169">
    <property type="entry name" value="FAD-bd_PCMH_sub2"/>
</dbReference>
<dbReference type="AlphaFoldDB" id="A0A137NTE9"/>
<evidence type="ECO:0000256" key="2">
    <source>
        <dbReference type="ARBA" id="ARBA00012405"/>
    </source>
</evidence>
<dbReference type="EC" id="1.3.1.72" evidence="2"/>
<dbReference type="STRING" id="796925.A0A137NTE9"/>
<comment type="subcellular location">
    <subcellularLocation>
        <location evidence="1">Membrane</location>
        <topology evidence="1">Single-pass membrane protein</topology>
    </subcellularLocation>
</comment>
<dbReference type="SUPFAM" id="SSF56176">
    <property type="entry name" value="FAD-binding/transporter-associated domain-like"/>
    <property type="match status" value="1"/>
</dbReference>
<dbReference type="GO" id="GO:0071949">
    <property type="term" value="F:FAD binding"/>
    <property type="evidence" value="ECO:0007669"/>
    <property type="project" value="InterPro"/>
</dbReference>
<keyword evidence="3 6" id="KW-0812">Transmembrane</keyword>
<dbReference type="PANTHER" id="PTHR10801">
    <property type="entry name" value="24-DEHYDROCHOLESTEROL REDUCTASE"/>
    <property type="match status" value="1"/>
</dbReference>
<gene>
    <name evidence="8" type="ORF">CONCODRAFT_80628</name>
</gene>
<evidence type="ECO:0000256" key="6">
    <source>
        <dbReference type="SAM" id="Phobius"/>
    </source>
</evidence>
<dbReference type="GO" id="GO:0005737">
    <property type="term" value="C:cytoplasm"/>
    <property type="evidence" value="ECO:0007669"/>
    <property type="project" value="TreeGrafter"/>
</dbReference>
<dbReference type="OrthoDB" id="415825at2759"/>
<evidence type="ECO:0000256" key="1">
    <source>
        <dbReference type="ARBA" id="ARBA00004167"/>
    </source>
</evidence>
<keyword evidence="4 6" id="KW-1133">Transmembrane helix</keyword>
<evidence type="ECO:0000256" key="5">
    <source>
        <dbReference type="ARBA" id="ARBA00023136"/>
    </source>
</evidence>
<reference evidence="8 9" key="1">
    <citation type="journal article" date="2015" name="Genome Biol. Evol.">
        <title>Phylogenomic analyses indicate that early fungi evolved digesting cell walls of algal ancestors of land plants.</title>
        <authorList>
            <person name="Chang Y."/>
            <person name="Wang S."/>
            <person name="Sekimoto S."/>
            <person name="Aerts A.L."/>
            <person name="Choi C."/>
            <person name="Clum A."/>
            <person name="LaButti K.M."/>
            <person name="Lindquist E.A."/>
            <person name="Yee Ngan C."/>
            <person name="Ohm R.A."/>
            <person name="Salamov A.A."/>
            <person name="Grigoriev I.V."/>
            <person name="Spatafora J.W."/>
            <person name="Berbee M.L."/>
        </authorList>
    </citation>
    <scope>NUCLEOTIDE SEQUENCE [LARGE SCALE GENOMIC DNA]</scope>
    <source>
        <strain evidence="8 9">NRRL 28638</strain>
    </source>
</reference>
<dbReference type="Gene3D" id="3.30.465.10">
    <property type="match status" value="1"/>
</dbReference>
<evidence type="ECO:0000313" key="8">
    <source>
        <dbReference type="EMBL" id="KXN66002.1"/>
    </source>
</evidence>
<keyword evidence="5 6" id="KW-0472">Membrane</keyword>
<dbReference type="GO" id="GO:0016020">
    <property type="term" value="C:membrane"/>
    <property type="evidence" value="ECO:0007669"/>
    <property type="project" value="UniProtKB-SubCell"/>
</dbReference>
<evidence type="ECO:0000256" key="3">
    <source>
        <dbReference type="ARBA" id="ARBA00022692"/>
    </source>
</evidence>
<dbReference type="GO" id="GO:0000246">
    <property type="term" value="F:Delta24(24-1) sterol reductase activity"/>
    <property type="evidence" value="ECO:0007669"/>
    <property type="project" value="TreeGrafter"/>
</dbReference>
<evidence type="ECO:0000256" key="4">
    <source>
        <dbReference type="ARBA" id="ARBA00022989"/>
    </source>
</evidence>
<dbReference type="InterPro" id="IPR040165">
    <property type="entry name" value="Diminuto-like"/>
</dbReference>
<dbReference type="GO" id="GO:0050614">
    <property type="term" value="F:Delta24-sterol reductase activity"/>
    <property type="evidence" value="ECO:0007669"/>
    <property type="project" value="UniProtKB-EC"/>
</dbReference>
<keyword evidence="9" id="KW-1185">Reference proteome</keyword>
<dbReference type="PANTHER" id="PTHR10801:SF2">
    <property type="entry name" value="FAD-BINDING PCMH-TYPE DOMAIN-CONTAINING PROTEIN"/>
    <property type="match status" value="1"/>
</dbReference>
<dbReference type="InterPro" id="IPR036318">
    <property type="entry name" value="FAD-bd_PCMH-like_sf"/>
</dbReference>
<feature type="domain" description="FAD-binding PCMH-type" evidence="7">
    <location>
        <begin position="94"/>
        <end position="270"/>
    </location>
</feature>
<dbReference type="Proteomes" id="UP000070444">
    <property type="component" value="Unassembled WGS sequence"/>
</dbReference>
<dbReference type="InterPro" id="IPR016166">
    <property type="entry name" value="FAD-bd_PCMH"/>
</dbReference>
<name>A0A137NTE9_CONC2</name>
<proteinExistence type="predicted"/>
<evidence type="ECO:0000313" key="9">
    <source>
        <dbReference type="Proteomes" id="UP000070444"/>
    </source>
</evidence>
<feature type="transmembrane region" description="Helical" evidence="6">
    <location>
        <begin position="67"/>
        <end position="86"/>
    </location>
</feature>
<feature type="transmembrane region" description="Helical" evidence="6">
    <location>
        <begin position="21"/>
        <end position="47"/>
    </location>
</feature>
<evidence type="ECO:0000259" key="7">
    <source>
        <dbReference type="PROSITE" id="PS51387"/>
    </source>
</evidence>
<dbReference type="Pfam" id="PF01565">
    <property type="entry name" value="FAD_binding_4"/>
    <property type="match status" value="1"/>
</dbReference>
<dbReference type="GO" id="GO:0008202">
    <property type="term" value="P:steroid metabolic process"/>
    <property type="evidence" value="ECO:0007669"/>
    <property type="project" value="TreeGrafter"/>
</dbReference>
<dbReference type="PROSITE" id="PS51387">
    <property type="entry name" value="FAD_PCMH"/>
    <property type="match status" value="1"/>
</dbReference>
<sequence>MAKVSNKAPFSHHIHSVLSAVFRIVWFIALPVRFVIGINLSILSFLGQLFQKSPLYAPFVEFSTNNQTIFVLLIALPISFVWDTYVKIRNYYVQVFLAAPLLHQERVEHVQDQVKAWNDKNRPNLMCTARPPWQTMSLRTATFKDNCTPIDVDLHDILYVDEERQIVCVEPMVSMGQLSRYLLPLGYQLAVSVEMDDLTVGGLINGVGIQTNSHIYGCLTDTVSTYEIVLSDGSVVKATREENADLYYGIPWSHGTLGFLVSVELQIIPCKPYMHLKYIPVYSAAELQSKMEVFTQEKNPNQFVEVTIYSKETSVIMVGNFADLPADLGNAKYNPTGYFWRPWFYKHVESFLTNGEGEEYMPLRHYIHRHTRSMFWELGDLIPFGNHPIYRYLFGWLGAPKVSIVKLFTNTPEIRRKTVYSHVIQDIMIPITEMKAGIELFDEQFAVYPLLVYPVRMFERPKEYKGLTFPLPNPSDETNPPSQMYFDLGAYGVPPAVRQGKPWDARKSIRALEQFTRDVKGYQMLYADIFMDRDEFELMFDHEGYRELRHKYKAVGAFPEVWDKVKPQYSR</sequence>
<protein>
    <recommendedName>
        <fullName evidence="2">Delta(24)-sterol reductase</fullName>
        <ecNumber evidence="2">1.3.1.72</ecNumber>
    </recommendedName>
</protein>
<dbReference type="EMBL" id="KQ964783">
    <property type="protein sequence ID" value="KXN66002.1"/>
    <property type="molecule type" value="Genomic_DNA"/>
</dbReference>
<accession>A0A137NTE9</accession>